<accession>A0A9N8JA41</accession>
<sequence>MYTHLFIPFLLCFVVQLVSVSSSPLVERAAATCSANDIATVKRTTPDSVYFCQWWQQALRSPRTASPFMEFSPTQVDALCKCISPVATGAKCKRRRKRSNIEERADAATTRSASSCSAEVSAQFTQPWRFCTFFTSYPRTTSPFQKYTASALTSLCKCAITKPASTTSKNKKVTTTSMKVTTTSKKVTTTSKKVSTTSKKVTTTAQKIVTTSKKVSTTTKPTTVQKPVTTSTKKPTTTSTKKPTTTSTKKPTTTSTKKPTTTSTKKPTTTSTKKPTTTSIKKVTSTSTKKPTVTSTKKPATTSNKPSSSSTKKPTTTSSKR</sequence>
<evidence type="ECO:0000256" key="2">
    <source>
        <dbReference type="SAM" id="SignalP"/>
    </source>
</evidence>
<reference evidence="3" key="1">
    <citation type="submission" date="2020-06" db="EMBL/GenBank/DDBJ databases">
        <authorList>
            <person name="Onetto C."/>
        </authorList>
    </citation>
    <scope>NUCLEOTIDE SEQUENCE</scope>
</reference>
<evidence type="ECO:0000313" key="3">
    <source>
        <dbReference type="EMBL" id="CAD0084046.1"/>
    </source>
</evidence>
<keyword evidence="2" id="KW-0732">Signal</keyword>
<evidence type="ECO:0000256" key="1">
    <source>
        <dbReference type="SAM" id="MobiDB-lite"/>
    </source>
</evidence>
<evidence type="ECO:0000313" key="4">
    <source>
        <dbReference type="Proteomes" id="UP000716446"/>
    </source>
</evidence>
<dbReference type="AlphaFoldDB" id="A0A9N8JA41"/>
<organism evidence="3 4">
    <name type="scientific">Aureobasidium vineae</name>
    <dbReference type="NCBI Taxonomy" id="2773715"/>
    <lineage>
        <taxon>Eukaryota</taxon>
        <taxon>Fungi</taxon>
        <taxon>Dikarya</taxon>
        <taxon>Ascomycota</taxon>
        <taxon>Pezizomycotina</taxon>
        <taxon>Dothideomycetes</taxon>
        <taxon>Dothideomycetidae</taxon>
        <taxon>Dothideales</taxon>
        <taxon>Saccotheciaceae</taxon>
        <taxon>Aureobasidium</taxon>
    </lineage>
</organism>
<comment type="caution">
    <text evidence="3">The sequence shown here is derived from an EMBL/GenBank/DDBJ whole genome shotgun (WGS) entry which is preliminary data.</text>
</comment>
<proteinExistence type="predicted"/>
<dbReference type="Proteomes" id="UP000716446">
    <property type="component" value="Unassembled WGS sequence"/>
</dbReference>
<feature type="signal peptide" evidence="2">
    <location>
        <begin position="1"/>
        <end position="22"/>
    </location>
</feature>
<feature type="region of interest" description="Disordered" evidence="1">
    <location>
        <begin position="183"/>
        <end position="321"/>
    </location>
</feature>
<feature type="chain" id="PRO_5040364467" evidence="2">
    <location>
        <begin position="23"/>
        <end position="321"/>
    </location>
</feature>
<protein>
    <submittedName>
        <fullName evidence="3">Uncharacterized protein</fullName>
    </submittedName>
</protein>
<gene>
    <name evidence="3" type="ORF">AWRI4619_LOCUS2613</name>
</gene>
<name>A0A9N8JA41_9PEZI</name>
<feature type="non-terminal residue" evidence="3">
    <location>
        <position position="321"/>
    </location>
</feature>
<keyword evidence="4" id="KW-1185">Reference proteome</keyword>
<dbReference type="EMBL" id="CAIJEN010000003">
    <property type="protein sequence ID" value="CAD0084046.1"/>
    <property type="molecule type" value="Genomic_DNA"/>
</dbReference>